<evidence type="ECO:0000313" key="1">
    <source>
        <dbReference type="EMBL" id="GME32557.1"/>
    </source>
</evidence>
<dbReference type="Proteomes" id="UP001165186">
    <property type="component" value="Unassembled WGS sequence"/>
</dbReference>
<reference evidence="1" key="1">
    <citation type="submission" date="2024-09" db="EMBL/GenBank/DDBJ databases">
        <title>Draft Genome Sequences of Neofusicoccum parvum.</title>
        <authorList>
            <person name="Ashida A."/>
            <person name="Camagna M."/>
            <person name="Tanaka A."/>
            <person name="Takemoto D."/>
        </authorList>
    </citation>
    <scope>NUCLEOTIDE SEQUENCE</scope>
    <source>
        <strain evidence="1">PPO83</strain>
    </source>
</reference>
<accession>A0ACB5SAF0</accession>
<gene>
    <name evidence="1" type="primary">g10752</name>
    <name evidence="1" type="ORF">NpPPO83_00010752</name>
</gene>
<keyword evidence="2" id="KW-1185">Reference proteome</keyword>
<proteinExistence type="predicted"/>
<organism evidence="1 2">
    <name type="scientific">Neofusicoccum parvum</name>
    <dbReference type="NCBI Taxonomy" id="310453"/>
    <lineage>
        <taxon>Eukaryota</taxon>
        <taxon>Fungi</taxon>
        <taxon>Dikarya</taxon>
        <taxon>Ascomycota</taxon>
        <taxon>Pezizomycotina</taxon>
        <taxon>Dothideomycetes</taxon>
        <taxon>Dothideomycetes incertae sedis</taxon>
        <taxon>Botryosphaeriales</taxon>
        <taxon>Botryosphaeriaceae</taxon>
        <taxon>Neofusicoccum</taxon>
    </lineage>
</organism>
<dbReference type="EMBL" id="BSXG01000223">
    <property type="protein sequence ID" value="GME32557.1"/>
    <property type="molecule type" value="Genomic_DNA"/>
</dbReference>
<name>A0ACB5SAF0_9PEZI</name>
<comment type="caution">
    <text evidence="1">The sequence shown here is derived from an EMBL/GenBank/DDBJ whole genome shotgun (WGS) entry which is preliminary data.</text>
</comment>
<protein>
    <submittedName>
        <fullName evidence="1">Pyridoxal-phosphate dependent enzyme</fullName>
    </submittedName>
</protein>
<evidence type="ECO:0000313" key="2">
    <source>
        <dbReference type="Proteomes" id="UP001165186"/>
    </source>
</evidence>
<sequence>MVNVAIAGGTGGVGRAIVEALKGDTRHTAIVLSRKIPDEGALDLPTVEVNYDSVDALAEVLEKHQIHTVVSALALHIHGVGAAQLNLIRAAEKSPVTKRFVPSSWAVRASEENLKLLPHGYQHVATYAELEKTGLEWTAFNVGWFLEYFGMPHVKTNLPQTTFVVDMANKKAAIPGTGKDLMTFTYSLDVAKFVVAALDLPKWDRDTVVIGDKMTWEQFVKLAEDARGDKFTVTYDSVEKLKNGEITELPGQVASYSYFPKEWAQKLFSVFGLWVTKGIFDVPEERALNKRFPDIQVTTVKEMLDQAWKGK</sequence>